<accession>A0ABW3B2I0</accession>
<sequence>MMSLKPHIITALAYFFVAAFLGLVLRFFMVLELPITYKFFVHAHSHIALLGWVYLALTTLIYKLFIQQKRHDKNYRVIFWCTQVTLVGMLLSFPFQGYALFSIIFSTAFLFASYAFFWMFLRKTELGVRQKQSYQVMRAALWYMVLSSIGPWALGGIMSILGPESVWYRLAIYFYLHFQYNGWMILALVALFFYVLEQKDIPVAPKFFKRFFWLLNWGIVASFFLSTLFAEPHLLFYGIGGFGALLQLLAFILLWIELGALKNGGRHNFKPMELLLFRITIFCIMIKMLMQLVSALPYVARIASTYLDFVIGYLHWTFLGVLTFGIFFFLHFFRFIVLKKWVVLGYLLGFFATEVLLFYRAMAGWQGRAIINGYPKVLATASMFIVLALGVIFFASILTAKSDEKGKAME</sequence>
<feature type="transmembrane region" description="Helical" evidence="1">
    <location>
        <begin position="379"/>
        <end position="400"/>
    </location>
</feature>
<feature type="transmembrane region" description="Helical" evidence="1">
    <location>
        <begin position="173"/>
        <end position="195"/>
    </location>
</feature>
<keyword evidence="1" id="KW-0472">Membrane</keyword>
<dbReference type="RefSeq" id="WP_379933482.1">
    <property type="nucleotide sequence ID" value="NZ_JBHTHY010000004.1"/>
</dbReference>
<keyword evidence="1" id="KW-0812">Transmembrane</keyword>
<feature type="transmembrane region" description="Helical" evidence="1">
    <location>
        <begin position="12"/>
        <end position="31"/>
    </location>
</feature>
<dbReference type="Proteomes" id="UP001597012">
    <property type="component" value="Unassembled WGS sequence"/>
</dbReference>
<proteinExistence type="predicted"/>
<keyword evidence="3" id="KW-1185">Reference proteome</keyword>
<feature type="transmembrane region" description="Helical" evidence="1">
    <location>
        <begin position="207"/>
        <end position="229"/>
    </location>
</feature>
<evidence type="ECO:0000256" key="1">
    <source>
        <dbReference type="SAM" id="Phobius"/>
    </source>
</evidence>
<feature type="transmembrane region" description="Helical" evidence="1">
    <location>
        <begin position="101"/>
        <end position="121"/>
    </location>
</feature>
<feature type="transmembrane region" description="Helical" evidence="1">
    <location>
        <begin position="43"/>
        <end position="65"/>
    </location>
</feature>
<feature type="transmembrane region" description="Helical" evidence="1">
    <location>
        <begin position="276"/>
        <end position="300"/>
    </location>
</feature>
<organism evidence="2 3">
    <name type="scientific">Maribacter chungangensis</name>
    <dbReference type="NCBI Taxonomy" id="1069117"/>
    <lineage>
        <taxon>Bacteria</taxon>
        <taxon>Pseudomonadati</taxon>
        <taxon>Bacteroidota</taxon>
        <taxon>Flavobacteriia</taxon>
        <taxon>Flavobacteriales</taxon>
        <taxon>Flavobacteriaceae</taxon>
        <taxon>Maribacter</taxon>
    </lineage>
</organism>
<feature type="transmembrane region" description="Helical" evidence="1">
    <location>
        <begin position="235"/>
        <end position="256"/>
    </location>
</feature>
<feature type="transmembrane region" description="Helical" evidence="1">
    <location>
        <begin position="77"/>
        <end position="95"/>
    </location>
</feature>
<feature type="transmembrane region" description="Helical" evidence="1">
    <location>
        <begin position="306"/>
        <end position="329"/>
    </location>
</feature>
<name>A0ABW3B2I0_9FLAO</name>
<feature type="transmembrane region" description="Helical" evidence="1">
    <location>
        <begin position="341"/>
        <end position="359"/>
    </location>
</feature>
<comment type="caution">
    <text evidence="2">The sequence shown here is derived from an EMBL/GenBank/DDBJ whole genome shotgun (WGS) entry which is preliminary data.</text>
</comment>
<keyword evidence="1" id="KW-1133">Transmembrane helix</keyword>
<reference evidence="3" key="1">
    <citation type="journal article" date="2019" name="Int. J. Syst. Evol. Microbiol.">
        <title>The Global Catalogue of Microorganisms (GCM) 10K type strain sequencing project: providing services to taxonomists for standard genome sequencing and annotation.</title>
        <authorList>
            <consortium name="The Broad Institute Genomics Platform"/>
            <consortium name="The Broad Institute Genome Sequencing Center for Infectious Disease"/>
            <person name="Wu L."/>
            <person name="Ma J."/>
        </authorList>
    </citation>
    <scope>NUCLEOTIDE SEQUENCE [LARGE SCALE GENOMIC DNA]</scope>
    <source>
        <strain evidence="3">CCUG 61948</strain>
    </source>
</reference>
<feature type="transmembrane region" description="Helical" evidence="1">
    <location>
        <begin position="141"/>
        <end position="161"/>
    </location>
</feature>
<evidence type="ECO:0000313" key="3">
    <source>
        <dbReference type="Proteomes" id="UP001597012"/>
    </source>
</evidence>
<dbReference type="EMBL" id="JBHTHY010000004">
    <property type="protein sequence ID" value="MFD0797275.1"/>
    <property type="molecule type" value="Genomic_DNA"/>
</dbReference>
<evidence type="ECO:0000313" key="2">
    <source>
        <dbReference type="EMBL" id="MFD0797275.1"/>
    </source>
</evidence>
<protein>
    <submittedName>
        <fullName evidence="2">Uncharacterized protein</fullName>
    </submittedName>
</protein>
<gene>
    <name evidence="2" type="ORF">ACFQZJ_07375</name>
</gene>